<evidence type="ECO:0000256" key="1">
    <source>
        <dbReference type="SAM" id="MobiDB-lite"/>
    </source>
</evidence>
<comment type="caution">
    <text evidence="2">The sequence shown here is derived from an EMBL/GenBank/DDBJ whole genome shotgun (WGS) entry which is preliminary data.</text>
</comment>
<sequence>MSWDYDSQANCGGSWPASHAPRESELAKRCLRLRSARSALPSGPLPRLEELLVAVASVNLAFEASAGPAVQVIDSPAASVTSLFGAFFRGLNFQRALRPVGRESAITGLSCSHVSGDSG</sequence>
<dbReference type="RefSeq" id="XP_043122332.1">
    <property type="nucleotide sequence ID" value="XM_043266397.1"/>
</dbReference>
<reference evidence="2 3" key="1">
    <citation type="submission" date="2021-02" db="EMBL/GenBank/DDBJ databases">
        <title>Pan-genome distribution and transcriptional activeness of fungal secondary metabolism genes in Aspergillus section Fumigati.</title>
        <authorList>
            <person name="Takahashi H."/>
            <person name="Umemura M."/>
            <person name="Ninomiya A."/>
            <person name="Kusuya Y."/>
            <person name="Urayama S."/>
            <person name="Shimizu M."/>
            <person name="Watanabe A."/>
            <person name="Kamei K."/>
            <person name="Yaguchi T."/>
            <person name="Hagiwara D."/>
        </authorList>
    </citation>
    <scope>NUCLEOTIDE SEQUENCE [LARGE SCALE GENOMIC DNA]</scope>
    <source>
        <strain evidence="2 3">IFM 47045</strain>
    </source>
</reference>
<organism evidence="2 3">
    <name type="scientific">Aspergillus viridinutans</name>
    <dbReference type="NCBI Taxonomy" id="75553"/>
    <lineage>
        <taxon>Eukaryota</taxon>
        <taxon>Fungi</taxon>
        <taxon>Dikarya</taxon>
        <taxon>Ascomycota</taxon>
        <taxon>Pezizomycotina</taxon>
        <taxon>Eurotiomycetes</taxon>
        <taxon>Eurotiomycetidae</taxon>
        <taxon>Eurotiales</taxon>
        <taxon>Aspergillaceae</taxon>
        <taxon>Aspergillus</taxon>
        <taxon>Aspergillus subgen. Fumigati</taxon>
    </lineage>
</organism>
<dbReference type="OrthoDB" id="10428276at2759"/>
<dbReference type="GeneID" id="66929253"/>
<feature type="region of interest" description="Disordered" evidence="1">
    <location>
        <begin position="1"/>
        <end position="22"/>
    </location>
</feature>
<evidence type="ECO:0000313" key="2">
    <source>
        <dbReference type="EMBL" id="GIJ99145.1"/>
    </source>
</evidence>
<dbReference type="EMBL" id="BOPL01000001">
    <property type="protein sequence ID" value="GIJ99145.1"/>
    <property type="molecule type" value="Genomic_DNA"/>
</dbReference>
<evidence type="ECO:0000313" key="3">
    <source>
        <dbReference type="Proteomes" id="UP000710440"/>
    </source>
</evidence>
<feature type="compositionally biased region" description="Polar residues" evidence="1">
    <location>
        <begin position="1"/>
        <end position="11"/>
    </location>
</feature>
<accession>A0A9P3BSE9</accession>
<dbReference type="AlphaFoldDB" id="A0A9P3BSE9"/>
<name>A0A9P3BSE9_ASPVI</name>
<proteinExistence type="predicted"/>
<gene>
    <name evidence="2" type="ORF">Aspvir_001271</name>
</gene>
<dbReference type="Proteomes" id="UP000710440">
    <property type="component" value="Unassembled WGS sequence"/>
</dbReference>
<protein>
    <submittedName>
        <fullName evidence="2">Uncharacterized protein</fullName>
    </submittedName>
</protein>
<keyword evidence="3" id="KW-1185">Reference proteome</keyword>